<keyword evidence="7" id="KW-0808">Transferase</keyword>
<name>A0ABY8EY53_9HYPH</name>
<dbReference type="InterPro" id="IPR004839">
    <property type="entry name" value="Aminotransferase_I/II_large"/>
</dbReference>
<dbReference type="Pfam" id="PF00155">
    <property type="entry name" value="Aminotran_1_2"/>
    <property type="match status" value="1"/>
</dbReference>
<organism evidence="7 8">
    <name type="scientific">Roseibium porphyridii</name>
    <dbReference type="NCBI Taxonomy" id="2866279"/>
    <lineage>
        <taxon>Bacteria</taxon>
        <taxon>Pseudomonadati</taxon>
        <taxon>Pseudomonadota</taxon>
        <taxon>Alphaproteobacteria</taxon>
        <taxon>Hyphomicrobiales</taxon>
        <taxon>Stappiaceae</taxon>
        <taxon>Roseibium</taxon>
    </lineage>
</organism>
<evidence type="ECO:0000256" key="2">
    <source>
        <dbReference type="ARBA" id="ARBA00022898"/>
    </source>
</evidence>
<keyword evidence="2" id="KW-0663">Pyridoxal phosphate</keyword>
<sequence length="464" mass="50066">MTNWIPDLSTTNTPRYMAIADAIAADLAAGRLTPGDRLPAQRRLAGELGLDFTTVARGYAEAQRRGLLASQVGSGTYVTEPGNTEGTRPVKLDMRRNGPADFSMNLPPEPDDETLLARLRAGTDALSQDLLSLLRYQTFPPDGPDRETALLWLKGVGLTPAADRIQFAAGAQAALAGILSTLSTPDDTIACEALTYPGIRSLCSQLNLGLIGLEEDEHGLDPAAFEGACKDSKIKALYLNPTLHNPTTRTLSLQRRKELAAISTRHGVPILEDDAYGQLCQTKPQPFASLAPETTWYVGSLSKCVGAGLRLAHVVAPERNASMRLSRVLRSQSVMVSPLMMALASRWIEDGTANEMLWHIRNESAARQRLAAQHLKDLSYQAGPDGFHLWLQLGNGWTSAAFVSQVRNQAIGLAESDAFVVSGQSPEAVRLCLGGPHTRSQIDTALSVIAETLSNEPKDVTTYF</sequence>
<dbReference type="InterPro" id="IPR051446">
    <property type="entry name" value="HTH_trans_reg/aminotransferase"/>
</dbReference>
<proteinExistence type="inferred from homology"/>
<dbReference type="PROSITE" id="PS50949">
    <property type="entry name" value="HTH_GNTR"/>
    <property type="match status" value="1"/>
</dbReference>
<keyword evidence="7" id="KW-0032">Aminotransferase</keyword>
<dbReference type="Pfam" id="PF00392">
    <property type="entry name" value="GntR"/>
    <property type="match status" value="1"/>
</dbReference>
<keyword evidence="8" id="KW-1185">Reference proteome</keyword>
<dbReference type="PANTHER" id="PTHR46577">
    <property type="entry name" value="HTH-TYPE TRANSCRIPTIONAL REGULATORY PROTEIN GABR"/>
    <property type="match status" value="1"/>
</dbReference>
<dbReference type="SUPFAM" id="SSF46785">
    <property type="entry name" value="Winged helix' DNA-binding domain"/>
    <property type="match status" value="1"/>
</dbReference>
<dbReference type="SMART" id="SM00345">
    <property type="entry name" value="HTH_GNTR"/>
    <property type="match status" value="1"/>
</dbReference>
<dbReference type="InterPro" id="IPR015421">
    <property type="entry name" value="PyrdxlP-dep_Trfase_major"/>
</dbReference>
<keyword evidence="3" id="KW-0805">Transcription regulation</keyword>
<dbReference type="CDD" id="cd00609">
    <property type="entry name" value="AAT_like"/>
    <property type="match status" value="1"/>
</dbReference>
<dbReference type="EMBL" id="CP120863">
    <property type="protein sequence ID" value="WFE88013.1"/>
    <property type="molecule type" value="Genomic_DNA"/>
</dbReference>
<evidence type="ECO:0000256" key="1">
    <source>
        <dbReference type="ARBA" id="ARBA00005384"/>
    </source>
</evidence>
<dbReference type="Gene3D" id="1.10.10.10">
    <property type="entry name" value="Winged helix-like DNA-binding domain superfamily/Winged helix DNA-binding domain"/>
    <property type="match status" value="1"/>
</dbReference>
<protein>
    <submittedName>
        <fullName evidence="7">PLP-dependent aminotransferase family protein</fullName>
    </submittedName>
</protein>
<keyword evidence="4" id="KW-0238">DNA-binding</keyword>
<evidence type="ECO:0000256" key="4">
    <source>
        <dbReference type="ARBA" id="ARBA00023125"/>
    </source>
</evidence>
<dbReference type="InterPro" id="IPR015424">
    <property type="entry name" value="PyrdxlP-dep_Trfase"/>
</dbReference>
<dbReference type="RefSeq" id="WP_265681347.1">
    <property type="nucleotide sequence ID" value="NZ_CP120863.1"/>
</dbReference>
<evidence type="ECO:0000313" key="7">
    <source>
        <dbReference type="EMBL" id="WFE88013.1"/>
    </source>
</evidence>
<dbReference type="InterPro" id="IPR036390">
    <property type="entry name" value="WH_DNA-bd_sf"/>
</dbReference>
<dbReference type="InterPro" id="IPR036388">
    <property type="entry name" value="WH-like_DNA-bd_sf"/>
</dbReference>
<dbReference type="SUPFAM" id="SSF53383">
    <property type="entry name" value="PLP-dependent transferases"/>
    <property type="match status" value="1"/>
</dbReference>
<dbReference type="GO" id="GO:0008483">
    <property type="term" value="F:transaminase activity"/>
    <property type="evidence" value="ECO:0007669"/>
    <property type="project" value="UniProtKB-KW"/>
</dbReference>
<comment type="similarity">
    <text evidence="1">In the C-terminal section; belongs to the class-I pyridoxal-phosphate-dependent aminotransferase family.</text>
</comment>
<dbReference type="Gene3D" id="3.40.640.10">
    <property type="entry name" value="Type I PLP-dependent aspartate aminotransferase-like (Major domain)"/>
    <property type="match status" value="1"/>
</dbReference>
<dbReference type="InterPro" id="IPR015422">
    <property type="entry name" value="PyrdxlP-dep_Trfase_small"/>
</dbReference>
<accession>A0ABY8EY53</accession>
<evidence type="ECO:0000313" key="8">
    <source>
        <dbReference type="Proteomes" id="UP001209803"/>
    </source>
</evidence>
<reference evidence="7 8" key="1">
    <citation type="submission" date="2023-03" db="EMBL/GenBank/DDBJ databases">
        <title>Roseibium porphyridii sp. nov. and Roseibium rhodosorbium sp. nov. isolated from marine algae, Porphyridium cruentum and Rhodosorus marinus, respectively.</title>
        <authorList>
            <person name="Lee M.W."/>
            <person name="Choi B.J."/>
            <person name="Lee J.K."/>
            <person name="Choi D.G."/>
            <person name="Baek J.H."/>
            <person name="Bayburt H."/>
            <person name="Kim J.M."/>
            <person name="Han D.M."/>
            <person name="Kim K.H."/>
            <person name="Jeon C.O."/>
        </authorList>
    </citation>
    <scope>NUCLEOTIDE SEQUENCE [LARGE SCALE GENOMIC DNA]</scope>
    <source>
        <strain evidence="7 8">KMA01</strain>
    </source>
</reference>
<evidence type="ECO:0000256" key="3">
    <source>
        <dbReference type="ARBA" id="ARBA00023015"/>
    </source>
</evidence>
<dbReference type="InterPro" id="IPR000524">
    <property type="entry name" value="Tscrpt_reg_HTH_GntR"/>
</dbReference>
<evidence type="ECO:0000259" key="6">
    <source>
        <dbReference type="PROSITE" id="PS50949"/>
    </source>
</evidence>
<keyword evidence="5" id="KW-0804">Transcription</keyword>
<gene>
    <name evidence="7" type="ORF">K1718_17810</name>
</gene>
<dbReference type="Gene3D" id="3.90.1150.10">
    <property type="entry name" value="Aspartate Aminotransferase, domain 1"/>
    <property type="match status" value="1"/>
</dbReference>
<dbReference type="Proteomes" id="UP001209803">
    <property type="component" value="Chromosome"/>
</dbReference>
<feature type="domain" description="HTH gntR-type" evidence="6">
    <location>
        <begin position="13"/>
        <end position="81"/>
    </location>
</feature>
<dbReference type="PANTHER" id="PTHR46577:SF1">
    <property type="entry name" value="HTH-TYPE TRANSCRIPTIONAL REGULATORY PROTEIN GABR"/>
    <property type="match status" value="1"/>
</dbReference>
<evidence type="ECO:0000256" key="5">
    <source>
        <dbReference type="ARBA" id="ARBA00023163"/>
    </source>
</evidence>